<dbReference type="Proteomes" id="UP000295391">
    <property type="component" value="Unassembled WGS sequence"/>
</dbReference>
<dbReference type="AlphaFoldDB" id="A0A4R6VVB5"/>
<dbReference type="InterPro" id="IPR018759">
    <property type="entry name" value="BBP2_2"/>
</dbReference>
<proteinExistence type="predicted"/>
<organism evidence="2 3">
    <name type="scientific">Maritalea mobilis</name>
    <dbReference type="NCBI Taxonomy" id="483324"/>
    <lineage>
        <taxon>Bacteria</taxon>
        <taxon>Pseudomonadati</taxon>
        <taxon>Pseudomonadota</taxon>
        <taxon>Alphaproteobacteria</taxon>
        <taxon>Hyphomicrobiales</taxon>
        <taxon>Devosiaceae</taxon>
        <taxon>Maritalea</taxon>
    </lineage>
</organism>
<feature type="region of interest" description="Disordered" evidence="1">
    <location>
        <begin position="384"/>
        <end position="403"/>
    </location>
</feature>
<name>A0A4R6VVB5_9HYPH</name>
<protein>
    <submittedName>
        <fullName evidence="2">Putative beta-barrel porin 2</fullName>
    </submittedName>
</protein>
<dbReference type="Pfam" id="PF10082">
    <property type="entry name" value="BBP2_2"/>
    <property type="match status" value="1"/>
</dbReference>
<dbReference type="EMBL" id="SNYR01000001">
    <property type="protein sequence ID" value="TDQ67461.1"/>
    <property type="molecule type" value="Genomic_DNA"/>
</dbReference>
<dbReference type="InterPro" id="IPR036709">
    <property type="entry name" value="Autotransporte_beta_dom_sf"/>
</dbReference>
<evidence type="ECO:0000313" key="3">
    <source>
        <dbReference type="Proteomes" id="UP000295391"/>
    </source>
</evidence>
<sequence length="403" mass="43478">MFLPTGAFSALERFSTKLLRVALLGGCAWMVFTPGAFAQDLLYPFDISTGLTLRGGYEMKDGVGQNFFEAVPEISATRSDEDWTLSGSASATIDKYQAEQGGVRSLNLGGNVSYQFTRRTKLDAGLSYGLNLPRLDSDDLPSNVAEAPLSQDFGASATLSHQFNKTAFEARGGLARSQIGATKLDDDSLVDNRDQNSWAINVGGRASRELTPIVSVFYDTDITRSIYDQASATLSAKRDGWTFDNRLGLSANFKERLSGEVSIGQLRRTYDDASLNTVLTTSYGAAVTYQIGNSASLEVSADTALSPATEPGEASKITDSLSLGFSQQINDRLGYALSADFGREHYQGSDRNAGRFGVGLEGTYVINSYASAYAGYRYEVREDSVDGGSRTNSIEAGLRFTRP</sequence>
<keyword evidence="3" id="KW-1185">Reference proteome</keyword>
<reference evidence="2 3" key="1">
    <citation type="submission" date="2019-03" db="EMBL/GenBank/DDBJ databases">
        <title>Genomic Encyclopedia of Type Strains, Phase III (KMG-III): the genomes of soil and plant-associated and newly described type strains.</title>
        <authorList>
            <person name="Whitman W."/>
        </authorList>
    </citation>
    <scope>NUCLEOTIDE SEQUENCE [LARGE SCALE GENOMIC DNA]</scope>
    <source>
        <strain evidence="2 3">CGMCC 1.7002</strain>
    </source>
</reference>
<accession>A0A4R6VVB5</accession>
<evidence type="ECO:0000256" key="1">
    <source>
        <dbReference type="SAM" id="MobiDB-lite"/>
    </source>
</evidence>
<dbReference type="SUPFAM" id="SSF103515">
    <property type="entry name" value="Autotransporter"/>
    <property type="match status" value="1"/>
</dbReference>
<comment type="caution">
    <text evidence="2">The sequence shown here is derived from an EMBL/GenBank/DDBJ whole genome shotgun (WGS) entry which is preliminary data.</text>
</comment>
<gene>
    <name evidence="2" type="ORF">ATL17_1476</name>
</gene>
<evidence type="ECO:0000313" key="2">
    <source>
        <dbReference type="EMBL" id="TDQ67461.1"/>
    </source>
</evidence>